<keyword evidence="3" id="KW-0378">Hydrolase</keyword>
<dbReference type="Gene3D" id="1.10.30.50">
    <property type="match status" value="1"/>
</dbReference>
<keyword evidence="3" id="KW-0540">Nuclease</keyword>
<feature type="region of interest" description="Disordered" evidence="1">
    <location>
        <begin position="24"/>
        <end position="45"/>
    </location>
</feature>
<reference evidence="4" key="1">
    <citation type="submission" date="2018-04" db="EMBL/GenBank/DDBJ databases">
        <authorList>
            <person name="Go L.Y."/>
            <person name="Mitchell J.A."/>
        </authorList>
    </citation>
    <scope>NUCLEOTIDE SEQUENCE [LARGE SCALE GENOMIC DNA]</scope>
</reference>
<evidence type="ECO:0000313" key="4">
    <source>
        <dbReference type="Proteomes" id="UP000247188"/>
    </source>
</evidence>
<feature type="compositionally biased region" description="Polar residues" evidence="1">
    <location>
        <begin position="30"/>
        <end position="43"/>
    </location>
</feature>
<dbReference type="GO" id="GO:0008270">
    <property type="term" value="F:zinc ion binding"/>
    <property type="evidence" value="ECO:0007669"/>
    <property type="project" value="InterPro"/>
</dbReference>
<accession>A0A2U8UP84</accession>
<evidence type="ECO:0000313" key="3">
    <source>
        <dbReference type="EMBL" id="AWN05281.1"/>
    </source>
</evidence>
<proteinExistence type="predicted"/>
<dbReference type="CDD" id="cd00085">
    <property type="entry name" value="HNHc"/>
    <property type="match status" value="1"/>
</dbReference>
<dbReference type="RefSeq" id="YP_010754681.1">
    <property type="nucleotide sequence ID" value="NC_073462.1"/>
</dbReference>
<dbReference type="KEGG" id="vg:80019276"/>
<dbReference type="InterPro" id="IPR003615">
    <property type="entry name" value="HNH_nuc"/>
</dbReference>
<keyword evidence="4" id="KW-1185">Reference proteome</keyword>
<evidence type="ECO:0000259" key="2">
    <source>
        <dbReference type="SMART" id="SM00507"/>
    </source>
</evidence>
<dbReference type="InterPro" id="IPR052892">
    <property type="entry name" value="NA-targeting_endonuclease"/>
</dbReference>
<keyword evidence="3" id="KW-0255">Endonuclease</keyword>
<organism evidence="3 4">
    <name type="scientific">Streptomyces phage Ibantik</name>
    <dbReference type="NCBI Taxonomy" id="2182397"/>
    <lineage>
        <taxon>Viruses</taxon>
        <taxon>Duplodnaviria</taxon>
        <taxon>Heunggongvirae</taxon>
        <taxon>Uroviricota</taxon>
        <taxon>Caudoviricetes</taxon>
        <taxon>Ibantikvirus</taxon>
        <taxon>Ibantikvirus ibantik</taxon>
    </lineage>
</organism>
<dbReference type="Pfam" id="PF01844">
    <property type="entry name" value="HNH"/>
    <property type="match status" value="1"/>
</dbReference>
<dbReference type="InterPro" id="IPR002711">
    <property type="entry name" value="HNH"/>
</dbReference>
<dbReference type="PANTHER" id="PTHR33877">
    <property type="entry name" value="SLL1193 PROTEIN"/>
    <property type="match status" value="1"/>
</dbReference>
<dbReference type="EMBL" id="MH155870">
    <property type="protein sequence ID" value="AWN05281.1"/>
    <property type="molecule type" value="Genomic_DNA"/>
</dbReference>
<feature type="domain" description="HNH nuclease" evidence="2">
    <location>
        <begin position="48"/>
        <end position="98"/>
    </location>
</feature>
<dbReference type="GO" id="GO:0003676">
    <property type="term" value="F:nucleic acid binding"/>
    <property type="evidence" value="ECO:0007669"/>
    <property type="project" value="InterPro"/>
</dbReference>
<dbReference type="Proteomes" id="UP000247188">
    <property type="component" value="Segment"/>
</dbReference>
<dbReference type="GeneID" id="80019276"/>
<evidence type="ECO:0000256" key="1">
    <source>
        <dbReference type="SAM" id="MobiDB-lite"/>
    </source>
</evidence>
<dbReference type="PANTHER" id="PTHR33877:SF2">
    <property type="entry name" value="OS07G0170200 PROTEIN"/>
    <property type="match status" value="1"/>
</dbReference>
<protein>
    <submittedName>
        <fullName evidence="3">HNH endonuclease</fullName>
    </submittedName>
</protein>
<sequence>MPRAPMICVAKGCISKTIRDGRCREHQTRKPWQNTSARNQSRPANWPTIKAQVLARDRFTCQMCGARSNLEVDHIIPVAKGGSWEMENLWVLCKEDHIRKTRKFG</sequence>
<gene>
    <name evidence="3" type="primary">57</name>
    <name evidence="3" type="ORF">SEA_IBANTIK_57</name>
</gene>
<name>A0A2U8UP84_9CAUD</name>
<dbReference type="GO" id="GO:0004519">
    <property type="term" value="F:endonuclease activity"/>
    <property type="evidence" value="ECO:0007669"/>
    <property type="project" value="UniProtKB-KW"/>
</dbReference>
<dbReference type="SMART" id="SM00507">
    <property type="entry name" value="HNHc"/>
    <property type="match status" value="1"/>
</dbReference>